<organism evidence="3 4">
    <name type="scientific">Punica granatum</name>
    <name type="common">Pomegranate</name>
    <dbReference type="NCBI Taxonomy" id="22663"/>
    <lineage>
        <taxon>Eukaryota</taxon>
        <taxon>Viridiplantae</taxon>
        <taxon>Streptophyta</taxon>
        <taxon>Embryophyta</taxon>
        <taxon>Tracheophyta</taxon>
        <taxon>Spermatophyta</taxon>
        <taxon>Magnoliopsida</taxon>
        <taxon>eudicotyledons</taxon>
        <taxon>Gunneridae</taxon>
        <taxon>Pentapetalae</taxon>
        <taxon>rosids</taxon>
        <taxon>malvids</taxon>
        <taxon>Myrtales</taxon>
        <taxon>Lythraceae</taxon>
        <taxon>Punica</taxon>
    </lineage>
</organism>
<dbReference type="Gene3D" id="1.25.40.10">
    <property type="entry name" value="Tetratricopeptide repeat domain"/>
    <property type="match status" value="2"/>
</dbReference>
<sequence>MDALMQEMKERDCKWDNYTYNTRLNAYTLASDIEGMEKLLWKMEADPSIKMDWNSYVVAANGYLKSGQLEKALATMKKAEKLSNIKNWKRTSEILLTMYGQLGSKDELSQQWNVYKQKGKFDNTTYLAMITSLVRLDDIAGAKKIVEEWECGKIFYDGGIPRFLIGAYCKKGSCDEAEAYVKKTC</sequence>
<dbReference type="InterPro" id="IPR002885">
    <property type="entry name" value="PPR_rpt"/>
</dbReference>
<dbReference type="GO" id="GO:0003729">
    <property type="term" value="F:mRNA binding"/>
    <property type="evidence" value="ECO:0007669"/>
    <property type="project" value="UniProtKB-ARBA"/>
</dbReference>
<gene>
    <name evidence="6" type="primary">LOC116204372</name>
    <name evidence="3" type="ORF">CDL15_Pgr023359</name>
</gene>
<dbReference type="PANTHER" id="PTHR45717:SF10">
    <property type="entry name" value="OS10G0501000 PROTEIN"/>
    <property type="match status" value="1"/>
</dbReference>
<evidence type="ECO:0000313" key="5">
    <source>
        <dbReference type="Proteomes" id="UP000515151"/>
    </source>
</evidence>
<dbReference type="InterPro" id="IPR011990">
    <property type="entry name" value="TPR-like_helical_dom_sf"/>
</dbReference>
<dbReference type="EMBL" id="MTKT01000420">
    <property type="protein sequence ID" value="OWM91026.1"/>
    <property type="molecule type" value="Genomic_DNA"/>
</dbReference>
<name>A0A218Y2C7_PUNGR</name>
<dbReference type="OrthoDB" id="1890565at2759"/>
<proteinExistence type="inferred from homology"/>
<evidence type="ECO:0000313" key="4">
    <source>
        <dbReference type="Proteomes" id="UP000197138"/>
    </source>
</evidence>
<accession>A0A218Y2C7</accession>
<evidence type="ECO:0000313" key="6">
    <source>
        <dbReference type="RefSeq" id="XP_031392313.1"/>
    </source>
</evidence>
<dbReference type="GeneID" id="116204372"/>
<reference evidence="3" key="2">
    <citation type="submission" date="2017-06" db="EMBL/GenBank/DDBJ databases">
        <title>The pomegranate genome and the genomics of punicalagin biosynthesis.</title>
        <authorList>
            <person name="Xu C."/>
        </authorList>
    </citation>
    <scope>NUCLEOTIDE SEQUENCE [LARGE SCALE GENOMIC DNA]</scope>
    <source>
        <tissue evidence="3">Fresh leaf</tissue>
    </source>
</reference>
<evidence type="ECO:0000256" key="1">
    <source>
        <dbReference type="ARBA" id="ARBA00007626"/>
    </source>
</evidence>
<evidence type="ECO:0000313" key="3">
    <source>
        <dbReference type="EMBL" id="OWM91026.1"/>
    </source>
</evidence>
<protein>
    <submittedName>
        <fullName evidence="6">Pentatricopeptide repeat-containing protein At2g20710, mitochondrial-like</fullName>
    </submittedName>
</protein>
<dbReference type="AlphaFoldDB" id="A0A218Y2C7"/>
<dbReference type="Pfam" id="PF01535">
    <property type="entry name" value="PPR"/>
    <property type="match status" value="4"/>
</dbReference>
<dbReference type="RefSeq" id="XP_031392313.1">
    <property type="nucleotide sequence ID" value="XM_031536453.1"/>
</dbReference>
<keyword evidence="5" id="KW-1185">Reference proteome</keyword>
<dbReference type="PANTHER" id="PTHR45717">
    <property type="entry name" value="OS12G0527900 PROTEIN"/>
    <property type="match status" value="1"/>
</dbReference>
<reference evidence="5" key="3">
    <citation type="journal article" date="2020" name="Plant Biotechnol. J.">
        <title>The pomegranate (Punica granatum L.) draft genome dissects genetic divergence between soft- and hard-seeded cultivars.</title>
        <authorList>
            <person name="Luo X."/>
            <person name="Li H."/>
            <person name="Wu Z."/>
            <person name="Yao W."/>
            <person name="Zhao P."/>
            <person name="Cao D."/>
            <person name="Yu H."/>
            <person name="Li K."/>
            <person name="Poudel K."/>
            <person name="Zhao D."/>
            <person name="Zhang F."/>
            <person name="Xia X."/>
            <person name="Chen L."/>
            <person name="Wang Q."/>
            <person name="Jing D."/>
            <person name="Cao S."/>
        </authorList>
    </citation>
    <scope>NUCLEOTIDE SEQUENCE [LARGE SCALE GENOMIC DNA]</scope>
</reference>
<dbReference type="Proteomes" id="UP000197138">
    <property type="component" value="Unassembled WGS sequence"/>
</dbReference>
<dbReference type="GO" id="GO:0005739">
    <property type="term" value="C:mitochondrion"/>
    <property type="evidence" value="ECO:0007669"/>
    <property type="project" value="TreeGrafter"/>
</dbReference>
<evidence type="ECO:0000256" key="2">
    <source>
        <dbReference type="ARBA" id="ARBA00022737"/>
    </source>
</evidence>
<comment type="similarity">
    <text evidence="1">Belongs to the PPR family. P subfamily.</text>
</comment>
<keyword evidence="2" id="KW-0677">Repeat</keyword>
<reference evidence="6" key="4">
    <citation type="submission" date="2025-04" db="UniProtKB">
        <authorList>
            <consortium name="RefSeq"/>
        </authorList>
    </citation>
    <scope>IDENTIFICATION</scope>
    <source>
        <tissue evidence="6">Leaf</tissue>
    </source>
</reference>
<dbReference type="Proteomes" id="UP000515151">
    <property type="component" value="Chromosome 4"/>
</dbReference>
<reference evidence="4" key="1">
    <citation type="journal article" date="2017" name="Plant J.">
        <title>The pomegranate (Punica granatum L.) genome and the genomics of punicalagin biosynthesis.</title>
        <authorList>
            <person name="Qin G."/>
            <person name="Xu C."/>
            <person name="Ming R."/>
            <person name="Tang H."/>
            <person name="Guyot R."/>
            <person name="Kramer E.M."/>
            <person name="Hu Y."/>
            <person name="Yi X."/>
            <person name="Qi Y."/>
            <person name="Xu X."/>
            <person name="Gao Z."/>
            <person name="Pan H."/>
            <person name="Jian J."/>
            <person name="Tian Y."/>
            <person name="Yue Z."/>
            <person name="Xu Y."/>
        </authorList>
    </citation>
    <scope>NUCLEOTIDE SEQUENCE [LARGE SCALE GENOMIC DNA]</scope>
    <source>
        <strain evidence="4">cv. Dabenzi</strain>
    </source>
</reference>